<dbReference type="STRING" id="243159.AFE_1352"/>
<protein>
    <submittedName>
        <fullName evidence="1">Lipoprotein, putative</fullName>
    </submittedName>
</protein>
<gene>
    <name evidence="1" type="ordered locus">AFE_1352</name>
</gene>
<dbReference type="AlphaFoldDB" id="B7J9F7"/>
<evidence type="ECO:0000313" key="1">
    <source>
        <dbReference type="EMBL" id="ACK80519.1"/>
    </source>
</evidence>
<dbReference type="PROSITE" id="PS51257">
    <property type="entry name" value="PROKAR_LIPOPROTEIN"/>
    <property type="match status" value="1"/>
</dbReference>
<dbReference type="EMBL" id="CP001219">
    <property type="protein sequence ID" value="ACK80519.1"/>
    <property type="molecule type" value="Genomic_DNA"/>
</dbReference>
<organism evidence="1 2">
    <name type="scientific">Acidithiobacillus ferrooxidans (strain ATCC 23270 / DSM 14882 / CIP 104768 / NCIMB 8455)</name>
    <name type="common">Ferrobacillus ferrooxidans (strain ATCC 23270)</name>
    <dbReference type="NCBI Taxonomy" id="243159"/>
    <lineage>
        <taxon>Bacteria</taxon>
        <taxon>Pseudomonadati</taxon>
        <taxon>Pseudomonadota</taxon>
        <taxon>Acidithiobacillia</taxon>
        <taxon>Acidithiobacillales</taxon>
        <taxon>Acidithiobacillaceae</taxon>
        <taxon>Acidithiobacillus</taxon>
    </lineage>
</organism>
<dbReference type="KEGG" id="afr:AFE_1352"/>
<name>B7J9F7_ACIF2</name>
<keyword evidence="2" id="KW-1185">Reference proteome</keyword>
<keyword evidence="1" id="KW-0449">Lipoprotein</keyword>
<proteinExistence type="predicted"/>
<dbReference type="PaxDb" id="243159-AFE_1352"/>
<sequence length="59" mass="6782">MDRPLMGTLQSGVGCWFGEQPGRANRVYFELLRHLPWADITAGYRPRQLPAAHLTWEDV</sequence>
<evidence type="ECO:0000313" key="2">
    <source>
        <dbReference type="Proteomes" id="UP000001362"/>
    </source>
</evidence>
<dbReference type="HOGENOM" id="CLU_2949642_0_0_6"/>
<accession>B7J9F7</accession>
<reference evidence="1 2" key="1">
    <citation type="journal article" date="2008" name="BMC Genomics">
        <title>Acidithiobacillus ferrooxidans metabolism: from genome sequence to industrial applications.</title>
        <authorList>
            <person name="Valdes J."/>
            <person name="Pedroso I."/>
            <person name="Quatrini R."/>
            <person name="Dodson R.J."/>
            <person name="Tettelin H."/>
            <person name="Blake R.II."/>
            <person name="Eisen J.A."/>
            <person name="Holmes D.S."/>
        </authorList>
    </citation>
    <scope>NUCLEOTIDE SEQUENCE [LARGE SCALE GENOMIC DNA]</scope>
    <source>
        <strain evidence="2">ATCC 23270 / DSM 14882 / CIP 104768 / NCIMB 8455</strain>
    </source>
</reference>
<dbReference type="Proteomes" id="UP000001362">
    <property type="component" value="Chromosome"/>
</dbReference>